<evidence type="ECO:0000313" key="1">
    <source>
        <dbReference type="EMBL" id="KZE71689.1"/>
    </source>
</evidence>
<sequence length="93" mass="10408">METMRVEDVIDVPNRGLVLKISVDETDPYKITKLRNLIGSKIAVSNVDGASFELEVKDVSVSFSIANFPLIGLNIRERVDIERIKKGSKIHLL</sequence>
<dbReference type="STRING" id="1007103.GCA_000213315_01211"/>
<reference evidence="2" key="1">
    <citation type="submission" date="2016-01" db="EMBL/GenBank/DDBJ databases">
        <title>Draft genome of Chromobacterium sp. F49.</title>
        <authorList>
            <person name="Hong K.W."/>
        </authorList>
    </citation>
    <scope>NUCLEOTIDE SEQUENCE [LARGE SCALE GENOMIC DNA]</scope>
    <source>
        <strain evidence="2">M63</strain>
    </source>
</reference>
<comment type="caution">
    <text evidence="1">The sequence shown here is derived from an EMBL/GenBank/DDBJ whole genome shotgun (WGS) entry which is preliminary data.</text>
</comment>
<proteinExistence type="predicted"/>
<gene>
    <name evidence="1" type="ORF">AV654_05650</name>
</gene>
<dbReference type="Proteomes" id="UP000076563">
    <property type="component" value="Unassembled WGS sequence"/>
</dbReference>
<accession>A0A165PM78</accession>
<organism evidence="1 2">
    <name type="scientific">Paenibacillus elgii</name>
    <dbReference type="NCBI Taxonomy" id="189691"/>
    <lineage>
        <taxon>Bacteria</taxon>
        <taxon>Bacillati</taxon>
        <taxon>Bacillota</taxon>
        <taxon>Bacilli</taxon>
        <taxon>Bacillales</taxon>
        <taxon>Paenibacillaceae</taxon>
        <taxon>Paenibacillus</taxon>
    </lineage>
</organism>
<dbReference type="EMBL" id="LQRA01000110">
    <property type="protein sequence ID" value="KZE71689.1"/>
    <property type="molecule type" value="Genomic_DNA"/>
</dbReference>
<name>A0A165PM78_9BACL</name>
<evidence type="ECO:0000313" key="2">
    <source>
        <dbReference type="Proteomes" id="UP000076563"/>
    </source>
</evidence>
<keyword evidence="2" id="KW-1185">Reference proteome</keyword>
<dbReference type="OrthoDB" id="2643982at2"/>
<protein>
    <submittedName>
        <fullName evidence="1">Uncharacterized protein</fullName>
    </submittedName>
</protein>
<dbReference type="AlphaFoldDB" id="A0A165PM78"/>